<dbReference type="EMBL" id="KZ613816">
    <property type="protein sequence ID" value="PMD59360.1"/>
    <property type="molecule type" value="Genomic_DNA"/>
</dbReference>
<reference evidence="1 2" key="1">
    <citation type="submission" date="2016-04" db="EMBL/GenBank/DDBJ databases">
        <title>A degradative enzymes factory behind the ericoid mycorrhizal symbiosis.</title>
        <authorList>
            <consortium name="DOE Joint Genome Institute"/>
            <person name="Martino E."/>
            <person name="Morin E."/>
            <person name="Grelet G."/>
            <person name="Kuo A."/>
            <person name="Kohler A."/>
            <person name="Daghino S."/>
            <person name="Barry K."/>
            <person name="Choi C."/>
            <person name="Cichocki N."/>
            <person name="Clum A."/>
            <person name="Copeland A."/>
            <person name="Hainaut M."/>
            <person name="Haridas S."/>
            <person name="Labutti K."/>
            <person name="Lindquist E."/>
            <person name="Lipzen A."/>
            <person name="Khouja H.-R."/>
            <person name="Murat C."/>
            <person name="Ohm R."/>
            <person name="Olson A."/>
            <person name="Spatafora J."/>
            <person name="Veneault-Fourrey C."/>
            <person name="Henrissat B."/>
            <person name="Grigoriev I."/>
            <person name="Martin F."/>
            <person name="Perotto S."/>
        </authorList>
    </citation>
    <scope>NUCLEOTIDE SEQUENCE [LARGE SCALE GENOMIC DNA]</scope>
    <source>
        <strain evidence="1 2">E</strain>
    </source>
</reference>
<evidence type="ECO:0000313" key="2">
    <source>
        <dbReference type="Proteomes" id="UP000235371"/>
    </source>
</evidence>
<dbReference type="AlphaFoldDB" id="A0A2J6T8K2"/>
<dbReference type="InParanoid" id="A0A2J6T8K2"/>
<accession>A0A2J6T8K2</accession>
<gene>
    <name evidence="1" type="ORF">K444DRAFT_613336</name>
</gene>
<dbReference type="RefSeq" id="XP_024736264.1">
    <property type="nucleotide sequence ID" value="XM_024880327.1"/>
</dbReference>
<dbReference type="Proteomes" id="UP000235371">
    <property type="component" value="Unassembled WGS sequence"/>
</dbReference>
<keyword evidence="2" id="KW-1185">Reference proteome</keyword>
<organism evidence="1 2">
    <name type="scientific">Hyaloscypha bicolor E</name>
    <dbReference type="NCBI Taxonomy" id="1095630"/>
    <lineage>
        <taxon>Eukaryota</taxon>
        <taxon>Fungi</taxon>
        <taxon>Dikarya</taxon>
        <taxon>Ascomycota</taxon>
        <taxon>Pezizomycotina</taxon>
        <taxon>Leotiomycetes</taxon>
        <taxon>Helotiales</taxon>
        <taxon>Hyaloscyphaceae</taxon>
        <taxon>Hyaloscypha</taxon>
        <taxon>Hyaloscypha bicolor</taxon>
    </lineage>
</organism>
<sequence length="67" mass="7760">MAGMDMGAEFTTSPECYATDDSFLQTLAYCMSTHCSGVSEWKLEQSHMQRRCPEWLMHQRRCSWGMS</sequence>
<dbReference type="GeneID" id="36588404"/>
<proteinExistence type="predicted"/>
<name>A0A2J6T8K2_9HELO</name>
<evidence type="ECO:0000313" key="1">
    <source>
        <dbReference type="EMBL" id="PMD59360.1"/>
    </source>
</evidence>
<dbReference type="OrthoDB" id="167398at2759"/>
<protein>
    <submittedName>
        <fullName evidence="1">Uncharacterized protein</fullName>
    </submittedName>
</protein>